<dbReference type="PANTHER" id="PTHR47181">
    <property type="entry name" value="BRCA1 C TERMINUS DOMAIN CONTAINING PROTEIN, EXPRESSED"/>
    <property type="match status" value="1"/>
</dbReference>
<dbReference type="Pfam" id="PF00533">
    <property type="entry name" value="BRCT"/>
    <property type="match status" value="1"/>
</dbReference>
<dbReference type="PANTHER" id="PTHR47181:SF2">
    <property type="entry name" value="BRCA1 C TERMINUS DOMAIN CONTAINING PROTEIN, EXPRESSED"/>
    <property type="match status" value="1"/>
</dbReference>
<dbReference type="InterPro" id="IPR044254">
    <property type="entry name" value="At4g02110-like"/>
</dbReference>
<dbReference type="InterPro" id="IPR001357">
    <property type="entry name" value="BRCT_dom"/>
</dbReference>
<dbReference type="SUPFAM" id="SSF52113">
    <property type="entry name" value="BRCT domain"/>
    <property type="match status" value="1"/>
</dbReference>
<feature type="region of interest" description="Disordered" evidence="1">
    <location>
        <begin position="1"/>
        <end position="53"/>
    </location>
</feature>
<organism evidence="3 4">
    <name type="scientific">Forsythia ovata</name>
    <dbReference type="NCBI Taxonomy" id="205694"/>
    <lineage>
        <taxon>Eukaryota</taxon>
        <taxon>Viridiplantae</taxon>
        <taxon>Streptophyta</taxon>
        <taxon>Embryophyta</taxon>
        <taxon>Tracheophyta</taxon>
        <taxon>Spermatophyta</taxon>
        <taxon>Magnoliopsida</taxon>
        <taxon>eudicotyledons</taxon>
        <taxon>Gunneridae</taxon>
        <taxon>Pentapetalae</taxon>
        <taxon>asterids</taxon>
        <taxon>lamiids</taxon>
        <taxon>Lamiales</taxon>
        <taxon>Oleaceae</taxon>
        <taxon>Forsythieae</taxon>
        <taxon>Forsythia</taxon>
    </lineage>
</organism>
<accession>A0ABD1X3P7</accession>
<dbReference type="SMART" id="SM00292">
    <property type="entry name" value="BRCT"/>
    <property type="match status" value="1"/>
</dbReference>
<dbReference type="PROSITE" id="PS50172">
    <property type="entry name" value="BRCT"/>
    <property type="match status" value="1"/>
</dbReference>
<feature type="region of interest" description="Disordered" evidence="1">
    <location>
        <begin position="467"/>
        <end position="533"/>
    </location>
</feature>
<evidence type="ECO:0000313" key="3">
    <source>
        <dbReference type="EMBL" id="KAL2556601.1"/>
    </source>
</evidence>
<comment type="caution">
    <text evidence="3">The sequence shown here is derived from an EMBL/GenBank/DDBJ whole genome shotgun (WGS) entry which is preliminary data.</text>
</comment>
<reference evidence="4" key="1">
    <citation type="submission" date="2024-07" db="EMBL/GenBank/DDBJ databases">
        <title>Two chromosome-level genome assemblies of Korean endemic species Abeliophyllum distichum and Forsythia ovata (Oleaceae).</title>
        <authorList>
            <person name="Jang H."/>
        </authorList>
    </citation>
    <scope>NUCLEOTIDE SEQUENCE [LARGE SCALE GENOMIC DNA]</scope>
</reference>
<evidence type="ECO:0000256" key="1">
    <source>
        <dbReference type="SAM" id="MobiDB-lite"/>
    </source>
</evidence>
<sequence>MSKSTGKSYSRRSPRKSSLPLWTERMDSNAGNPSTSNKLSGDCNTSPLEKDQVDAGFVGMETPSNGTMLHLDKGEISFVHDKRKMTVSYGSSKMLKSSHDSETILEDESMVKRTDWSPSGSLIDGSCRMDNCVSPENNTGYMTRQKCSDVAHQPSLYELECRSLTSDLEAKDLSLSKTEHPIPQVVVQQSDQHNIEAPSPGTKITEVKKSNDQAQLELPKRWDSALQSKTLSHRKPAKKTLGSRTRPSKGNATKPKDSFEIHNTLLQNDSAIRSIGVIEMEDNEKFGSSKKLDIFPPTSSGHMGQKTELNDLGISGYETIDKDGSMDDETEAPKDKEENKFDVALDIEKTAEIEAQHLENTFTDKRIGVNDSAKQTDGSIIGAKAKAENSGKEREGIEAEMAVCSKEIEVSESTLVQQGREKNLTKGKKRPLNKTKNRALLMATNVGNSDEVGQKNGCNTKQIEEKTAAQNEETSHSADQMKACPSKKSKNLTELEKENSPFVMRSQNMSNDKKAVGKMMPKSSKKPLKDSKAANTDLDSAKVEQFLKVTEPVWFILSGHKLQRKEFQQLIKRLKGRVCRDSHKWSYQATHFIVPDPVRRTEKFFAAAASGSWILKTDYLAACNEAGRFLIEEPYEWHKKCLTEDGAINLEAPRKWRLVKEITGHGAFYGTRIIIYGECIAPPLEAGPRWLFQKAHLQKRVA</sequence>
<protein>
    <submittedName>
        <fullName evidence="3">BRCT domain-containing protein</fullName>
    </submittedName>
</protein>
<proteinExistence type="predicted"/>
<feature type="region of interest" description="Disordered" evidence="1">
    <location>
        <begin position="219"/>
        <end position="260"/>
    </location>
</feature>
<dbReference type="InterPro" id="IPR036420">
    <property type="entry name" value="BRCT_dom_sf"/>
</dbReference>
<feature type="compositionally biased region" description="Polar residues" evidence="1">
    <location>
        <begin position="29"/>
        <end position="47"/>
    </location>
</feature>
<evidence type="ECO:0000313" key="4">
    <source>
        <dbReference type="Proteomes" id="UP001604277"/>
    </source>
</evidence>
<feature type="domain" description="BRCT" evidence="2">
    <location>
        <begin position="545"/>
        <end position="637"/>
    </location>
</feature>
<dbReference type="CDD" id="cd17738">
    <property type="entry name" value="BRCT_TopBP1_rpt7"/>
    <property type="match status" value="1"/>
</dbReference>
<name>A0ABD1X3P7_9LAMI</name>
<keyword evidence="4" id="KW-1185">Reference proteome</keyword>
<dbReference type="AlphaFoldDB" id="A0ABD1X3P7"/>
<dbReference type="Gene3D" id="3.40.50.10190">
    <property type="entry name" value="BRCT domain"/>
    <property type="match status" value="1"/>
</dbReference>
<gene>
    <name evidence="3" type="ORF">Fot_01340</name>
</gene>
<evidence type="ECO:0000259" key="2">
    <source>
        <dbReference type="PROSITE" id="PS50172"/>
    </source>
</evidence>
<feature type="compositionally biased region" description="Polar residues" evidence="1">
    <location>
        <begin position="242"/>
        <end position="251"/>
    </location>
</feature>
<dbReference type="EMBL" id="JBFOLJ010000001">
    <property type="protein sequence ID" value="KAL2556601.1"/>
    <property type="molecule type" value="Genomic_DNA"/>
</dbReference>
<dbReference type="Proteomes" id="UP001604277">
    <property type="component" value="Unassembled WGS sequence"/>
</dbReference>